<reference evidence="4" key="1">
    <citation type="submission" date="2013-11" db="EMBL/GenBank/DDBJ databases">
        <title>The Genome Sequence of Phytophthora parasitica CJ02B3.</title>
        <authorList>
            <consortium name="The Broad Institute Genomics Platform"/>
            <person name="Russ C."/>
            <person name="Tyler B."/>
            <person name="Panabieres F."/>
            <person name="Shan W."/>
            <person name="Tripathy S."/>
            <person name="Grunwald N."/>
            <person name="Machado M."/>
            <person name="Johnson C.S."/>
            <person name="Arredondo F."/>
            <person name="Hong C."/>
            <person name="Coffey M."/>
            <person name="Young S.K."/>
            <person name="Zeng Q."/>
            <person name="Gargeya S."/>
            <person name="Fitzgerald M."/>
            <person name="Abouelleil A."/>
            <person name="Alvarado L."/>
            <person name="Chapman S.B."/>
            <person name="Gainer-Dewar J."/>
            <person name="Goldberg J."/>
            <person name="Griggs A."/>
            <person name="Gujja S."/>
            <person name="Hansen M."/>
            <person name="Howarth C."/>
            <person name="Imamovic A."/>
            <person name="Ireland A."/>
            <person name="Larimer J."/>
            <person name="McCowan C."/>
            <person name="Murphy C."/>
            <person name="Pearson M."/>
            <person name="Poon T.W."/>
            <person name="Priest M."/>
            <person name="Roberts A."/>
            <person name="Saif S."/>
            <person name="Shea T."/>
            <person name="Sykes S."/>
            <person name="Wortman J."/>
            <person name="Nusbaum C."/>
            <person name="Birren B."/>
        </authorList>
    </citation>
    <scope>NUCLEOTIDE SEQUENCE [LARGE SCALE GENOMIC DNA]</scope>
    <source>
        <strain evidence="4">CJ02B3</strain>
    </source>
</reference>
<keyword evidence="2" id="KW-0812">Transmembrane</keyword>
<gene>
    <name evidence="4" type="ORF">L915_01695</name>
</gene>
<feature type="region of interest" description="Disordered" evidence="1">
    <location>
        <begin position="90"/>
        <end position="124"/>
    </location>
</feature>
<organism evidence="4">
    <name type="scientific">Phytophthora nicotianae</name>
    <name type="common">Potato buckeye rot agent</name>
    <name type="synonym">Phytophthora parasitica</name>
    <dbReference type="NCBI Taxonomy" id="4792"/>
    <lineage>
        <taxon>Eukaryota</taxon>
        <taxon>Sar</taxon>
        <taxon>Stramenopiles</taxon>
        <taxon>Oomycota</taxon>
        <taxon>Peronosporomycetes</taxon>
        <taxon>Peronosporales</taxon>
        <taxon>Peronosporaceae</taxon>
        <taxon>Phytophthora</taxon>
    </lineage>
</organism>
<evidence type="ECO:0000256" key="1">
    <source>
        <dbReference type="SAM" id="MobiDB-lite"/>
    </source>
</evidence>
<evidence type="ECO:0000256" key="2">
    <source>
        <dbReference type="SAM" id="Phobius"/>
    </source>
</evidence>
<proteinExistence type="predicted"/>
<feature type="transmembrane region" description="Helical" evidence="2">
    <location>
        <begin position="6"/>
        <end position="28"/>
    </location>
</feature>
<feature type="domain" description="DUF6570" evidence="3">
    <location>
        <begin position="30"/>
        <end position="57"/>
    </location>
</feature>
<feature type="compositionally biased region" description="Low complexity" evidence="1">
    <location>
        <begin position="106"/>
        <end position="117"/>
    </location>
</feature>
<sequence>MAKSLLVEILSTIGIVLWKLCSIFHALFTNLVREALCWLIENNPLYKNVRVSEENLASLRAFGAANNIPSVSLTDEEAQKLRIQENQLNCEPEKAVSPPHQASTLPATTQEQQETQPAPTPSTAGYNCGQCCESSFPACEKNKPLVHYTPPY</sequence>
<accession>W2HJD2</accession>
<protein>
    <recommendedName>
        <fullName evidence="3">DUF6570 domain-containing protein</fullName>
    </recommendedName>
</protein>
<dbReference type="InterPro" id="IPR046700">
    <property type="entry name" value="DUF6570"/>
</dbReference>
<keyword evidence="2" id="KW-1133">Transmembrane helix</keyword>
<dbReference type="Proteomes" id="UP000053236">
    <property type="component" value="Unassembled WGS sequence"/>
</dbReference>
<evidence type="ECO:0000259" key="3">
    <source>
        <dbReference type="Pfam" id="PF20209"/>
    </source>
</evidence>
<dbReference type="Pfam" id="PF20209">
    <property type="entry name" value="DUF6570"/>
    <property type="match status" value="1"/>
</dbReference>
<evidence type="ECO:0000313" key="4">
    <source>
        <dbReference type="EMBL" id="ETK95368.1"/>
    </source>
</evidence>
<name>W2HJD2_PHYNI</name>
<dbReference type="AlphaFoldDB" id="W2HJD2"/>
<dbReference type="EMBL" id="KI684333">
    <property type="protein sequence ID" value="ETK95368.1"/>
    <property type="molecule type" value="Genomic_DNA"/>
</dbReference>
<keyword evidence="2" id="KW-0472">Membrane</keyword>